<comment type="caution">
    <text evidence="2">The sequence shown here is derived from an EMBL/GenBank/DDBJ whole genome shotgun (WGS) entry which is preliminary data.</text>
</comment>
<protein>
    <submittedName>
        <fullName evidence="2">Uncharacterized protein</fullName>
    </submittedName>
</protein>
<feature type="region of interest" description="Disordered" evidence="1">
    <location>
        <begin position="380"/>
        <end position="431"/>
    </location>
</feature>
<dbReference type="EMBL" id="JAVREV010000019">
    <property type="protein sequence ID" value="MDT0446380.1"/>
    <property type="molecule type" value="Genomic_DNA"/>
</dbReference>
<sequence length="431" mass="42230">MSIASASAQFRETIETIKSAHEYEIRAASGAWFTLANAGVAESTVLASTAQEAAAEPGVGLRELSERLVQMTDFTSGTAALAQQISAQLQQAGDHTARAVAEALVLESQFDELMQQRQSLSTSAHAEQAMEGAITALTARAQAVLTALDQEYANVIAGEAPTAPRSTGPGGPGTAPVAPASAGAGAPGGAAGPGAAGAGAAGAAGAAAGPAGAAEAPAADHQAPNGSAVGAGEYPHSSVMGPEHGDFAGWQRDPGTGYLVDPATGREFDPATGRWIDPVTGKPFGEATEYAARLSGLGTGSGGLASPAGLALVAPPGVAGGGSGGLAGLYGGVLPPSIAHAGPAGGQVLSQAMRNMDRNAHVATQMAMRESAQGGRPFMPPPAMAGAAGAAAGGGQGRGGRGARNGRLTDLIEDPEVWAPRRSATTGVLGE</sequence>
<name>A0ABU2SBP3_9ACTN</name>
<feature type="region of interest" description="Disordered" evidence="1">
    <location>
        <begin position="160"/>
        <end position="274"/>
    </location>
</feature>
<evidence type="ECO:0000256" key="1">
    <source>
        <dbReference type="SAM" id="MobiDB-lite"/>
    </source>
</evidence>
<proteinExistence type="predicted"/>
<feature type="compositionally biased region" description="Low complexity" evidence="1">
    <location>
        <begin position="174"/>
        <end position="184"/>
    </location>
</feature>
<organism evidence="2 3">
    <name type="scientific">Streptomyces johnsoniae</name>
    <dbReference type="NCBI Taxonomy" id="3075532"/>
    <lineage>
        <taxon>Bacteria</taxon>
        <taxon>Bacillati</taxon>
        <taxon>Actinomycetota</taxon>
        <taxon>Actinomycetes</taxon>
        <taxon>Kitasatosporales</taxon>
        <taxon>Streptomycetaceae</taxon>
        <taxon>Streptomyces</taxon>
    </lineage>
</organism>
<gene>
    <name evidence="2" type="ORF">RM779_27845</name>
</gene>
<reference evidence="3" key="1">
    <citation type="submission" date="2023-07" db="EMBL/GenBank/DDBJ databases">
        <title>30 novel species of actinomycetes from the DSMZ collection.</title>
        <authorList>
            <person name="Nouioui I."/>
        </authorList>
    </citation>
    <scope>NUCLEOTIDE SEQUENCE [LARGE SCALE GENOMIC DNA]</scope>
    <source>
        <strain evidence="3">DSM 41886</strain>
    </source>
</reference>
<feature type="compositionally biased region" description="Gly residues" evidence="1">
    <location>
        <begin position="185"/>
        <end position="202"/>
    </location>
</feature>
<evidence type="ECO:0000313" key="2">
    <source>
        <dbReference type="EMBL" id="MDT0446380.1"/>
    </source>
</evidence>
<dbReference type="RefSeq" id="WP_311620536.1">
    <property type="nucleotide sequence ID" value="NZ_JAVREV010000019.1"/>
</dbReference>
<feature type="compositionally biased region" description="Gly residues" evidence="1">
    <location>
        <begin position="391"/>
        <end position="403"/>
    </location>
</feature>
<evidence type="ECO:0000313" key="3">
    <source>
        <dbReference type="Proteomes" id="UP001183615"/>
    </source>
</evidence>
<dbReference type="Proteomes" id="UP001183615">
    <property type="component" value="Unassembled WGS sequence"/>
</dbReference>
<feature type="compositionally biased region" description="Low complexity" evidence="1">
    <location>
        <begin position="203"/>
        <end position="219"/>
    </location>
</feature>
<accession>A0ABU2SBP3</accession>
<keyword evidence="3" id="KW-1185">Reference proteome</keyword>